<dbReference type="RefSeq" id="WP_252853900.1">
    <property type="nucleotide sequence ID" value="NZ_JAMXLR010000061.1"/>
</dbReference>
<evidence type="ECO:0000256" key="1">
    <source>
        <dbReference type="SAM" id="MobiDB-lite"/>
    </source>
</evidence>
<keyword evidence="3" id="KW-1185">Reference proteome</keyword>
<proteinExistence type="predicted"/>
<gene>
    <name evidence="2" type="ORF">NG895_17970</name>
</gene>
<dbReference type="AlphaFoldDB" id="A0A9X2FC10"/>
<name>A0A9X2FC10_9BACT</name>
<dbReference type="EMBL" id="JAMXLR010000061">
    <property type="protein sequence ID" value="MCO6045789.1"/>
    <property type="molecule type" value="Genomic_DNA"/>
</dbReference>
<sequence length="97" mass="10380">MISVSKSSDGVHTSSHLGTIIPDGDAPSFGELESKLQCECDCRALLQWNPDTSCVDIEITTPLGTEDKSQDLADIVAAAQRLIRAAVDESPFLDFGK</sequence>
<feature type="compositionally biased region" description="Polar residues" evidence="1">
    <location>
        <begin position="1"/>
        <end position="17"/>
    </location>
</feature>
<protein>
    <submittedName>
        <fullName evidence="2">Uncharacterized protein</fullName>
    </submittedName>
</protein>
<dbReference type="Proteomes" id="UP001155241">
    <property type="component" value="Unassembled WGS sequence"/>
</dbReference>
<feature type="region of interest" description="Disordered" evidence="1">
    <location>
        <begin position="1"/>
        <end position="24"/>
    </location>
</feature>
<accession>A0A9X2FC10</accession>
<comment type="caution">
    <text evidence="2">The sequence shown here is derived from an EMBL/GenBank/DDBJ whole genome shotgun (WGS) entry which is preliminary data.</text>
</comment>
<reference evidence="2" key="1">
    <citation type="submission" date="2022-06" db="EMBL/GenBank/DDBJ databases">
        <title>Aeoliella straminimaris, a novel planctomycete from sediments.</title>
        <authorList>
            <person name="Vitorino I.R."/>
            <person name="Lage O.M."/>
        </authorList>
    </citation>
    <scope>NUCLEOTIDE SEQUENCE</scope>
    <source>
        <strain evidence="2">ICT_H6.2</strain>
    </source>
</reference>
<organism evidence="2 3">
    <name type="scientific">Aeoliella straminimaris</name>
    <dbReference type="NCBI Taxonomy" id="2954799"/>
    <lineage>
        <taxon>Bacteria</taxon>
        <taxon>Pseudomonadati</taxon>
        <taxon>Planctomycetota</taxon>
        <taxon>Planctomycetia</taxon>
        <taxon>Pirellulales</taxon>
        <taxon>Lacipirellulaceae</taxon>
        <taxon>Aeoliella</taxon>
    </lineage>
</organism>
<evidence type="ECO:0000313" key="2">
    <source>
        <dbReference type="EMBL" id="MCO6045789.1"/>
    </source>
</evidence>
<evidence type="ECO:0000313" key="3">
    <source>
        <dbReference type="Proteomes" id="UP001155241"/>
    </source>
</evidence>